<keyword evidence="1" id="KW-1133">Transmembrane helix</keyword>
<keyword evidence="3" id="KW-1185">Reference proteome</keyword>
<protein>
    <submittedName>
        <fullName evidence="2">Uncharacterized protein</fullName>
    </submittedName>
</protein>
<gene>
    <name evidence="2" type="ORF">L210DRAFT_944465</name>
</gene>
<name>A0AAD4GB95_BOLED</name>
<keyword evidence="1" id="KW-0472">Membrane</keyword>
<evidence type="ECO:0000313" key="3">
    <source>
        <dbReference type="Proteomes" id="UP001194468"/>
    </source>
</evidence>
<sequence length="83" mass="9324">MVVSKLYKYYVDKVLLAGRRRETAGFNDLARLESRGRAPPPWTVVHVLTAGTWVVIAFIIDLTAFPDPSCLRVFLRLFASEAA</sequence>
<dbReference type="EMBL" id="WHUW01000025">
    <property type="protein sequence ID" value="KAF8435398.1"/>
    <property type="molecule type" value="Genomic_DNA"/>
</dbReference>
<evidence type="ECO:0000256" key="1">
    <source>
        <dbReference type="SAM" id="Phobius"/>
    </source>
</evidence>
<dbReference type="AlphaFoldDB" id="A0AAD4GB95"/>
<proteinExistence type="predicted"/>
<reference evidence="2" key="1">
    <citation type="submission" date="2019-10" db="EMBL/GenBank/DDBJ databases">
        <authorList>
            <consortium name="DOE Joint Genome Institute"/>
            <person name="Kuo A."/>
            <person name="Miyauchi S."/>
            <person name="Kiss E."/>
            <person name="Drula E."/>
            <person name="Kohler A."/>
            <person name="Sanchez-Garcia M."/>
            <person name="Andreopoulos B."/>
            <person name="Barry K.W."/>
            <person name="Bonito G."/>
            <person name="Buee M."/>
            <person name="Carver A."/>
            <person name="Chen C."/>
            <person name="Cichocki N."/>
            <person name="Clum A."/>
            <person name="Culley D."/>
            <person name="Crous P.W."/>
            <person name="Fauchery L."/>
            <person name="Girlanda M."/>
            <person name="Hayes R."/>
            <person name="Keri Z."/>
            <person name="LaButti K."/>
            <person name="Lipzen A."/>
            <person name="Lombard V."/>
            <person name="Magnuson J."/>
            <person name="Maillard F."/>
            <person name="Morin E."/>
            <person name="Murat C."/>
            <person name="Nolan M."/>
            <person name="Ohm R."/>
            <person name="Pangilinan J."/>
            <person name="Pereira M."/>
            <person name="Perotto S."/>
            <person name="Peter M."/>
            <person name="Riley R."/>
            <person name="Sitrit Y."/>
            <person name="Stielow B."/>
            <person name="Szollosi G."/>
            <person name="Zifcakova L."/>
            <person name="Stursova M."/>
            <person name="Spatafora J.W."/>
            <person name="Tedersoo L."/>
            <person name="Vaario L.-M."/>
            <person name="Yamada A."/>
            <person name="Yan M."/>
            <person name="Wang P."/>
            <person name="Xu J."/>
            <person name="Bruns T."/>
            <person name="Baldrian P."/>
            <person name="Vilgalys R."/>
            <person name="Henrissat B."/>
            <person name="Grigoriev I.V."/>
            <person name="Hibbett D."/>
            <person name="Nagy L.G."/>
            <person name="Martin F.M."/>
        </authorList>
    </citation>
    <scope>NUCLEOTIDE SEQUENCE</scope>
    <source>
        <strain evidence="2">BED1</strain>
    </source>
</reference>
<evidence type="ECO:0000313" key="2">
    <source>
        <dbReference type="EMBL" id="KAF8435398.1"/>
    </source>
</evidence>
<comment type="caution">
    <text evidence="2">The sequence shown here is derived from an EMBL/GenBank/DDBJ whole genome shotgun (WGS) entry which is preliminary data.</text>
</comment>
<feature type="transmembrane region" description="Helical" evidence="1">
    <location>
        <begin position="44"/>
        <end position="65"/>
    </location>
</feature>
<dbReference type="Proteomes" id="UP001194468">
    <property type="component" value="Unassembled WGS sequence"/>
</dbReference>
<reference evidence="2" key="2">
    <citation type="journal article" date="2020" name="Nat. Commun.">
        <title>Large-scale genome sequencing of mycorrhizal fungi provides insights into the early evolution of symbiotic traits.</title>
        <authorList>
            <person name="Miyauchi S."/>
            <person name="Kiss E."/>
            <person name="Kuo A."/>
            <person name="Drula E."/>
            <person name="Kohler A."/>
            <person name="Sanchez-Garcia M."/>
            <person name="Morin E."/>
            <person name="Andreopoulos B."/>
            <person name="Barry K.W."/>
            <person name="Bonito G."/>
            <person name="Buee M."/>
            <person name="Carver A."/>
            <person name="Chen C."/>
            <person name="Cichocki N."/>
            <person name="Clum A."/>
            <person name="Culley D."/>
            <person name="Crous P.W."/>
            <person name="Fauchery L."/>
            <person name="Girlanda M."/>
            <person name="Hayes R.D."/>
            <person name="Keri Z."/>
            <person name="LaButti K."/>
            <person name="Lipzen A."/>
            <person name="Lombard V."/>
            <person name="Magnuson J."/>
            <person name="Maillard F."/>
            <person name="Murat C."/>
            <person name="Nolan M."/>
            <person name="Ohm R.A."/>
            <person name="Pangilinan J."/>
            <person name="Pereira M.F."/>
            <person name="Perotto S."/>
            <person name="Peter M."/>
            <person name="Pfister S."/>
            <person name="Riley R."/>
            <person name="Sitrit Y."/>
            <person name="Stielow J.B."/>
            <person name="Szollosi G."/>
            <person name="Zifcakova L."/>
            <person name="Stursova M."/>
            <person name="Spatafora J.W."/>
            <person name="Tedersoo L."/>
            <person name="Vaario L.M."/>
            <person name="Yamada A."/>
            <person name="Yan M."/>
            <person name="Wang P."/>
            <person name="Xu J."/>
            <person name="Bruns T."/>
            <person name="Baldrian P."/>
            <person name="Vilgalys R."/>
            <person name="Dunand C."/>
            <person name="Henrissat B."/>
            <person name="Grigoriev I.V."/>
            <person name="Hibbett D."/>
            <person name="Nagy L.G."/>
            <person name="Martin F.M."/>
        </authorList>
    </citation>
    <scope>NUCLEOTIDE SEQUENCE</scope>
    <source>
        <strain evidence="2">BED1</strain>
    </source>
</reference>
<keyword evidence="1" id="KW-0812">Transmembrane</keyword>
<accession>A0AAD4GB95</accession>
<organism evidence="2 3">
    <name type="scientific">Boletus edulis BED1</name>
    <dbReference type="NCBI Taxonomy" id="1328754"/>
    <lineage>
        <taxon>Eukaryota</taxon>
        <taxon>Fungi</taxon>
        <taxon>Dikarya</taxon>
        <taxon>Basidiomycota</taxon>
        <taxon>Agaricomycotina</taxon>
        <taxon>Agaricomycetes</taxon>
        <taxon>Agaricomycetidae</taxon>
        <taxon>Boletales</taxon>
        <taxon>Boletineae</taxon>
        <taxon>Boletaceae</taxon>
        <taxon>Boletoideae</taxon>
        <taxon>Boletus</taxon>
    </lineage>
</organism>